<dbReference type="SMART" id="SM01117">
    <property type="entry name" value="Cyt-b5"/>
    <property type="match status" value="1"/>
</dbReference>
<dbReference type="InterPro" id="IPR036400">
    <property type="entry name" value="Cyt_B5-like_heme/steroid_sf"/>
</dbReference>
<dbReference type="InterPro" id="IPR009160">
    <property type="entry name" value="Acyl-CoA_deSatase_haem/ster-bd"/>
</dbReference>
<evidence type="ECO:0000256" key="1">
    <source>
        <dbReference type="ARBA" id="ARBA00004141"/>
    </source>
</evidence>
<evidence type="ECO:0000256" key="13">
    <source>
        <dbReference type="ARBA" id="ARBA00023004"/>
    </source>
</evidence>
<keyword evidence="4" id="KW-0813">Transport</keyword>
<dbReference type="AlphaFoldDB" id="P79078"/>
<keyword evidence="13" id="KW-0408">Iron</keyword>
<evidence type="ECO:0000256" key="18">
    <source>
        <dbReference type="SAM" id="Phobius"/>
    </source>
</evidence>
<dbReference type="CDD" id="cd03505">
    <property type="entry name" value="Delta9-FADS-like"/>
    <property type="match status" value="1"/>
</dbReference>
<feature type="region of interest" description="Disordered" evidence="17">
    <location>
        <begin position="451"/>
        <end position="536"/>
    </location>
</feature>
<keyword evidence="15 18" id="KW-0472">Membrane</keyword>
<name>P79078_CUTCU</name>
<keyword evidence="6" id="KW-0349">Heme</keyword>
<keyword evidence="14" id="KW-0443">Lipid metabolism</keyword>
<reference evidence="20" key="1">
    <citation type="journal article" date="1997" name="Appl. Microbiol. Biotechnol.">
        <title>Cloning and expression of the delta 9 fatty acid desaturase gene from Cryptococcus curvatus ATCC 20509 containing histidine boxes and a cytochrome b5 domain.</title>
        <authorList>
            <person name="Meesters P.A."/>
            <person name="Springer J."/>
            <person name="Eggink G."/>
        </authorList>
    </citation>
    <scope>NUCLEOTIDE SEQUENCE</scope>
    <source>
        <strain evidence="20">ATCC 20509</strain>
    </source>
</reference>
<dbReference type="PRINTS" id="PR00363">
    <property type="entry name" value="CYTOCHROMEB5"/>
</dbReference>
<evidence type="ECO:0000256" key="15">
    <source>
        <dbReference type="ARBA" id="ARBA00023136"/>
    </source>
</evidence>
<evidence type="ECO:0000256" key="14">
    <source>
        <dbReference type="ARBA" id="ARBA00023098"/>
    </source>
</evidence>
<evidence type="ECO:0000256" key="9">
    <source>
        <dbReference type="ARBA" id="ARBA00022832"/>
    </source>
</evidence>
<feature type="transmembrane region" description="Helical" evidence="18">
    <location>
        <begin position="89"/>
        <end position="110"/>
    </location>
</feature>
<comment type="similarity">
    <text evidence="2">Belongs to the fatty acid desaturase type 1 family.</text>
</comment>
<evidence type="ECO:0000256" key="11">
    <source>
        <dbReference type="ARBA" id="ARBA00022989"/>
    </source>
</evidence>
<dbReference type="GO" id="GO:0004768">
    <property type="term" value="F:stearoyl-CoA 9-desaturase activity"/>
    <property type="evidence" value="ECO:0007669"/>
    <property type="project" value="UniProtKB-EC"/>
</dbReference>
<organism evidence="20">
    <name type="scientific">Cutaneotrichosporon curvatum</name>
    <name type="common">Oleaginous yeast</name>
    <name type="synonym">Cryptococcus curvatus</name>
    <dbReference type="NCBI Taxonomy" id="57679"/>
    <lineage>
        <taxon>Eukaryota</taxon>
        <taxon>Fungi</taxon>
        <taxon>Dikarya</taxon>
        <taxon>Basidiomycota</taxon>
        <taxon>Agaricomycotina</taxon>
        <taxon>Tremellomycetes</taxon>
        <taxon>Trichosporonales</taxon>
        <taxon>Trichosporonaceae</taxon>
        <taxon>Cutaneotrichosporon</taxon>
    </lineage>
</organism>
<evidence type="ECO:0000313" key="20">
    <source>
        <dbReference type="EMBL" id="CAA71448.1"/>
    </source>
</evidence>
<evidence type="ECO:0000256" key="16">
    <source>
        <dbReference type="ARBA" id="ARBA00023160"/>
    </source>
</evidence>
<sequence length="555" mass="62221">MSASTKQASTTVAQPSGKPVTNVIDPERDDFIVPDNYVTRTVENMKMLPPVTWRNLHKNIQWISFLALTIPPAMAIYGLCTVPVQTKTFIWSVVYYFITGLGITAGYHRLWAHRSYNASKPLQYFLALCGAGSVQGSIRWWSRGHRAHHRYTDTKLDPYSAHEGFWHAHMGWMLIKPRGKIGVADISDLSKNPVVKWQHNNYVALLFFMGLAFPTLVAGLGWGDWWGGLFFAGAARLVFVHHSTFCVNSLAHWLGETPFDNKHTPKDHFITALVTVGEGYHNFHHQFPMDFRNAIKWYQYDPTKWFIWTMAQLGLASHLKKFPDNEIKKGQYTMKLMQLQEQSEKLEWPKHSNDLPVISWEDFQAESKTRALIAVHGFIHDCSSFIEDHPGGAHLIKRAIGTDSTTAFFGGVYDHSNAAHNLLAMMRVGVLDGGMEVEHLKVGRLTRSNSADSLVSDAPSSASSTVSASSILSEVEDMDKPERKPSTSRSPRCPTPGRSPCLLRRSIASSARPPRSAQDSSRASRAPPRPASHGQRALTLLSRLRAFSVEHPGFH</sequence>
<dbReference type="GO" id="GO:0005506">
    <property type="term" value="F:iron ion binding"/>
    <property type="evidence" value="ECO:0007669"/>
    <property type="project" value="TreeGrafter"/>
</dbReference>
<evidence type="ECO:0000256" key="12">
    <source>
        <dbReference type="ARBA" id="ARBA00023002"/>
    </source>
</evidence>
<dbReference type="PANTHER" id="PTHR11351">
    <property type="entry name" value="ACYL-COA DESATURASE"/>
    <property type="match status" value="1"/>
</dbReference>
<feature type="region of interest" description="Disordered" evidence="17">
    <location>
        <begin position="1"/>
        <end position="22"/>
    </location>
</feature>
<keyword evidence="5" id="KW-0444">Lipid biosynthesis</keyword>
<feature type="transmembrane region" description="Helical" evidence="18">
    <location>
        <begin position="60"/>
        <end position="82"/>
    </location>
</feature>
<keyword evidence="8" id="KW-0479">Metal-binding</keyword>
<evidence type="ECO:0000256" key="2">
    <source>
        <dbReference type="ARBA" id="ARBA00009295"/>
    </source>
</evidence>
<evidence type="ECO:0000256" key="3">
    <source>
        <dbReference type="ARBA" id="ARBA00012620"/>
    </source>
</evidence>
<gene>
    <name evidence="20" type="primary">Ole 1</name>
</gene>
<dbReference type="GO" id="GO:0005789">
    <property type="term" value="C:endoplasmic reticulum membrane"/>
    <property type="evidence" value="ECO:0007669"/>
    <property type="project" value="TreeGrafter"/>
</dbReference>
<accession>P79078</accession>
<evidence type="ECO:0000256" key="5">
    <source>
        <dbReference type="ARBA" id="ARBA00022516"/>
    </source>
</evidence>
<dbReference type="PIRSF" id="PIRSF000345">
    <property type="entry name" value="OLE1"/>
    <property type="match status" value="1"/>
</dbReference>
<keyword evidence="11 18" id="KW-1133">Transmembrane helix</keyword>
<feature type="compositionally biased region" description="Low complexity" evidence="17">
    <location>
        <begin position="451"/>
        <end position="473"/>
    </location>
</feature>
<evidence type="ECO:0000256" key="7">
    <source>
        <dbReference type="ARBA" id="ARBA00022692"/>
    </source>
</evidence>
<dbReference type="GO" id="GO:0006636">
    <property type="term" value="P:unsaturated fatty acid biosynthetic process"/>
    <property type="evidence" value="ECO:0007669"/>
    <property type="project" value="InterPro"/>
</dbReference>
<feature type="transmembrane region" description="Helical" evidence="18">
    <location>
        <begin position="202"/>
        <end position="223"/>
    </location>
</feature>
<feature type="compositionally biased region" description="Low complexity" evidence="17">
    <location>
        <begin position="487"/>
        <end position="526"/>
    </location>
</feature>
<dbReference type="Pfam" id="PF00487">
    <property type="entry name" value="FA_desaturase"/>
    <property type="match status" value="1"/>
</dbReference>
<evidence type="ECO:0000259" key="19">
    <source>
        <dbReference type="PROSITE" id="PS50255"/>
    </source>
</evidence>
<keyword evidence="10" id="KW-0249">Electron transport</keyword>
<evidence type="ECO:0000256" key="8">
    <source>
        <dbReference type="ARBA" id="ARBA00022723"/>
    </source>
</evidence>
<dbReference type="PANTHER" id="PTHR11351:SF31">
    <property type="entry name" value="DESATURASE 1, ISOFORM A-RELATED"/>
    <property type="match status" value="1"/>
</dbReference>
<dbReference type="PROSITE" id="PS50255">
    <property type="entry name" value="CYTOCHROME_B5_2"/>
    <property type="match status" value="1"/>
</dbReference>
<dbReference type="SUPFAM" id="SSF55856">
    <property type="entry name" value="Cytochrome b5-like heme/steroid binding domain"/>
    <property type="match status" value="1"/>
</dbReference>
<comment type="subcellular location">
    <subcellularLocation>
        <location evidence="1">Membrane</location>
        <topology evidence="1">Multi-pass membrane protein</topology>
    </subcellularLocation>
</comment>
<evidence type="ECO:0000256" key="6">
    <source>
        <dbReference type="ARBA" id="ARBA00022617"/>
    </source>
</evidence>
<dbReference type="FunFam" id="3.10.120.10:FF:000004">
    <property type="entry name" value="Acyl-CoA desaturase"/>
    <property type="match status" value="1"/>
</dbReference>
<dbReference type="Pfam" id="PF00173">
    <property type="entry name" value="Cyt-b5"/>
    <property type="match status" value="1"/>
</dbReference>
<evidence type="ECO:0000256" key="10">
    <source>
        <dbReference type="ARBA" id="ARBA00022982"/>
    </source>
</evidence>
<keyword evidence="7 18" id="KW-0812">Transmembrane</keyword>
<dbReference type="EMBL" id="Y10421">
    <property type="protein sequence ID" value="CAA71448.1"/>
    <property type="molecule type" value="Genomic_DNA"/>
</dbReference>
<keyword evidence="12 20" id="KW-0560">Oxidoreductase</keyword>
<dbReference type="GO" id="GO:0020037">
    <property type="term" value="F:heme binding"/>
    <property type="evidence" value="ECO:0007669"/>
    <property type="project" value="InterPro"/>
</dbReference>
<protein>
    <recommendedName>
        <fullName evidence="3">stearoyl-CoA 9-desaturase</fullName>
        <ecNumber evidence="3">1.14.19.1</ecNumber>
    </recommendedName>
</protein>
<dbReference type="EC" id="1.14.19.1" evidence="3"/>
<proteinExistence type="inferred from homology"/>
<evidence type="ECO:0000256" key="17">
    <source>
        <dbReference type="SAM" id="MobiDB-lite"/>
    </source>
</evidence>
<dbReference type="InterPro" id="IPR015876">
    <property type="entry name" value="Acyl-CoA_DS"/>
</dbReference>
<evidence type="ECO:0000256" key="4">
    <source>
        <dbReference type="ARBA" id="ARBA00022448"/>
    </source>
</evidence>
<dbReference type="PRINTS" id="PR00075">
    <property type="entry name" value="FACDDSATRASE"/>
</dbReference>
<feature type="domain" description="Cytochrome b5 heme-binding" evidence="19">
    <location>
        <begin position="340"/>
        <end position="432"/>
    </location>
</feature>
<dbReference type="InterPro" id="IPR001199">
    <property type="entry name" value="Cyt_B5-like_heme/steroid-bd"/>
</dbReference>
<dbReference type="PROSITE" id="PS00191">
    <property type="entry name" value="CYTOCHROME_B5_1"/>
    <property type="match status" value="1"/>
</dbReference>
<keyword evidence="9" id="KW-0276">Fatty acid metabolism</keyword>
<dbReference type="Gene3D" id="3.10.120.10">
    <property type="entry name" value="Cytochrome b5-like heme/steroid binding domain"/>
    <property type="match status" value="1"/>
</dbReference>
<feature type="compositionally biased region" description="Polar residues" evidence="17">
    <location>
        <begin position="1"/>
        <end position="14"/>
    </location>
</feature>
<keyword evidence="16" id="KW-0275">Fatty acid biosynthesis</keyword>
<dbReference type="InterPro" id="IPR005804">
    <property type="entry name" value="FA_desaturase_dom"/>
</dbReference>
<dbReference type="InterPro" id="IPR018506">
    <property type="entry name" value="Cyt_B5_heme-BS"/>
</dbReference>